<evidence type="ECO:0000256" key="1">
    <source>
        <dbReference type="SAM" id="MobiDB-lite"/>
    </source>
</evidence>
<feature type="region of interest" description="Disordered" evidence="1">
    <location>
        <begin position="1"/>
        <end position="20"/>
    </location>
</feature>
<sequence>MKNLDHELLDDDDLEDIDNLSPKKAASILKKLDELRSRIKGKAMVQPEEAQRDIPPEIGEKEASTKRASVWDNFDISKMEKEASAAVEAEFGNCGVSNHSPMVIHWPNAVRCRGQTFKFLNHLTLDDEFIQIVNQNWTSRREGCAMFRIMRNLEQLKAGLKDLNQRKFKSIDVKETQAREKLDYIQNLLQSDPMNNHLLKLEKEAREEHLKAELGIKLVHSNWAKDSGPNRFLLGRIRAAI</sequence>
<dbReference type="EMBL" id="JAYWIO010000005">
    <property type="protein sequence ID" value="KAK7260139.1"/>
    <property type="molecule type" value="Genomic_DNA"/>
</dbReference>
<dbReference type="Proteomes" id="UP001372338">
    <property type="component" value="Unassembled WGS sequence"/>
</dbReference>
<comment type="caution">
    <text evidence="2">The sequence shown here is derived from an EMBL/GenBank/DDBJ whole genome shotgun (WGS) entry which is preliminary data.</text>
</comment>
<proteinExistence type="predicted"/>
<keyword evidence="3" id="KW-1185">Reference proteome</keyword>
<feature type="compositionally biased region" description="Basic and acidic residues" evidence="1">
    <location>
        <begin position="49"/>
        <end position="65"/>
    </location>
</feature>
<protein>
    <submittedName>
        <fullName evidence="2">Uncharacterized protein</fullName>
    </submittedName>
</protein>
<name>A0AAN9I035_CROPI</name>
<gene>
    <name evidence="2" type="ORF">RIF29_25935</name>
</gene>
<feature type="region of interest" description="Disordered" evidence="1">
    <location>
        <begin position="42"/>
        <end position="66"/>
    </location>
</feature>
<reference evidence="2 3" key="1">
    <citation type="submission" date="2024-01" db="EMBL/GenBank/DDBJ databases">
        <title>The genomes of 5 underutilized Papilionoideae crops provide insights into root nodulation and disease resistanc.</title>
        <authorList>
            <person name="Yuan L."/>
        </authorList>
    </citation>
    <scope>NUCLEOTIDE SEQUENCE [LARGE SCALE GENOMIC DNA]</scope>
    <source>
        <strain evidence="2">ZHUSHIDOU_FW_LH</strain>
        <tissue evidence="2">Leaf</tissue>
    </source>
</reference>
<evidence type="ECO:0000313" key="2">
    <source>
        <dbReference type="EMBL" id="KAK7260139.1"/>
    </source>
</evidence>
<feature type="compositionally biased region" description="Acidic residues" evidence="1">
    <location>
        <begin position="8"/>
        <end position="18"/>
    </location>
</feature>
<organism evidence="2 3">
    <name type="scientific">Crotalaria pallida</name>
    <name type="common">Smooth rattlebox</name>
    <name type="synonym">Crotalaria striata</name>
    <dbReference type="NCBI Taxonomy" id="3830"/>
    <lineage>
        <taxon>Eukaryota</taxon>
        <taxon>Viridiplantae</taxon>
        <taxon>Streptophyta</taxon>
        <taxon>Embryophyta</taxon>
        <taxon>Tracheophyta</taxon>
        <taxon>Spermatophyta</taxon>
        <taxon>Magnoliopsida</taxon>
        <taxon>eudicotyledons</taxon>
        <taxon>Gunneridae</taxon>
        <taxon>Pentapetalae</taxon>
        <taxon>rosids</taxon>
        <taxon>fabids</taxon>
        <taxon>Fabales</taxon>
        <taxon>Fabaceae</taxon>
        <taxon>Papilionoideae</taxon>
        <taxon>50 kb inversion clade</taxon>
        <taxon>genistoids sensu lato</taxon>
        <taxon>core genistoids</taxon>
        <taxon>Crotalarieae</taxon>
        <taxon>Crotalaria</taxon>
    </lineage>
</organism>
<evidence type="ECO:0000313" key="3">
    <source>
        <dbReference type="Proteomes" id="UP001372338"/>
    </source>
</evidence>
<accession>A0AAN9I035</accession>
<dbReference type="AlphaFoldDB" id="A0AAN9I035"/>